<feature type="region of interest" description="Disordered" evidence="1">
    <location>
        <begin position="168"/>
        <end position="191"/>
    </location>
</feature>
<feature type="compositionally biased region" description="Basic residues" evidence="1">
    <location>
        <begin position="179"/>
        <end position="191"/>
    </location>
</feature>
<evidence type="ECO:0000313" key="4">
    <source>
        <dbReference type="Proteomes" id="UP000053477"/>
    </source>
</evidence>
<feature type="signal peptide" evidence="2">
    <location>
        <begin position="1"/>
        <end position="19"/>
    </location>
</feature>
<protein>
    <recommendedName>
        <fullName evidence="5">Secreted protein</fullName>
    </recommendedName>
</protein>
<evidence type="ECO:0000256" key="2">
    <source>
        <dbReference type="SAM" id="SignalP"/>
    </source>
</evidence>
<sequence>MSVICFLFLSFFCSSKLLPLPGPLCPPRIPETSEVQRNTTSKSLRPGGDLGIMGCGCRRRGQPTTLCNAEKRLGGHVNSETQMQKRHHDDTPVPRLASPRLLEDNIFLRSTSREGIEIARREERLRRRRMGGLGWPNGRVLMTDDDGQTTMRGRLPSSCSERCSCLSMSQSSNNQHPCPNRRRRRTSPKTR</sequence>
<evidence type="ECO:0000256" key="1">
    <source>
        <dbReference type="SAM" id="MobiDB-lite"/>
    </source>
</evidence>
<keyword evidence="2" id="KW-0732">Signal</keyword>
<feature type="compositionally biased region" description="Polar residues" evidence="1">
    <location>
        <begin position="168"/>
        <end position="177"/>
    </location>
</feature>
<feature type="chain" id="PRO_5005201242" description="Secreted protein" evidence="2">
    <location>
        <begin position="20"/>
        <end position="191"/>
    </location>
</feature>
<feature type="region of interest" description="Disordered" evidence="1">
    <location>
        <begin position="77"/>
        <end position="96"/>
    </location>
</feature>
<dbReference type="Proteomes" id="UP000053477">
    <property type="component" value="Unassembled WGS sequence"/>
</dbReference>
<name>A0A0H2R2U9_9AGAM</name>
<reference evidence="3 4" key="1">
    <citation type="submission" date="2015-04" db="EMBL/GenBank/DDBJ databases">
        <title>Complete genome sequence of Schizopora paradoxa KUC8140, a cosmopolitan wood degrader in East Asia.</title>
        <authorList>
            <consortium name="DOE Joint Genome Institute"/>
            <person name="Min B."/>
            <person name="Park H."/>
            <person name="Jang Y."/>
            <person name="Kim J.-J."/>
            <person name="Kim K.H."/>
            <person name="Pangilinan J."/>
            <person name="Lipzen A."/>
            <person name="Riley R."/>
            <person name="Grigoriev I.V."/>
            <person name="Spatafora J.W."/>
            <person name="Choi I.-G."/>
        </authorList>
    </citation>
    <scope>NUCLEOTIDE SEQUENCE [LARGE SCALE GENOMIC DNA]</scope>
    <source>
        <strain evidence="3 4">KUC8140</strain>
    </source>
</reference>
<evidence type="ECO:0008006" key="5">
    <source>
        <dbReference type="Google" id="ProtNLM"/>
    </source>
</evidence>
<gene>
    <name evidence="3" type="ORF">SCHPADRAFT_910573</name>
</gene>
<evidence type="ECO:0000313" key="3">
    <source>
        <dbReference type="EMBL" id="KLO06090.1"/>
    </source>
</evidence>
<accession>A0A0H2R2U9</accession>
<organism evidence="3 4">
    <name type="scientific">Schizopora paradoxa</name>
    <dbReference type="NCBI Taxonomy" id="27342"/>
    <lineage>
        <taxon>Eukaryota</taxon>
        <taxon>Fungi</taxon>
        <taxon>Dikarya</taxon>
        <taxon>Basidiomycota</taxon>
        <taxon>Agaricomycotina</taxon>
        <taxon>Agaricomycetes</taxon>
        <taxon>Hymenochaetales</taxon>
        <taxon>Schizoporaceae</taxon>
        <taxon>Schizopora</taxon>
    </lineage>
</organism>
<proteinExistence type="predicted"/>
<dbReference type="InParanoid" id="A0A0H2R2U9"/>
<keyword evidence="4" id="KW-1185">Reference proteome</keyword>
<dbReference type="AlphaFoldDB" id="A0A0H2R2U9"/>
<dbReference type="EMBL" id="KQ086238">
    <property type="protein sequence ID" value="KLO06090.1"/>
    <property type="molecule type" value="Genomic_DNA"/>
</dbReference>